<keyword evidence="3" id="KW-1185">Reference proteome</keyword>
<dbReference type="EMBL" id="VYQF01000001">
    <property type="protein sequence ID" value="KAA9042107.1"/>
    <property type="molecule type" value="Genomic_DNA"/>
</dbReference>
<gene>
    <name evidence="2" type="ORF">FW778_08840</name>
</gene>
<feature type="chain" id="PRO_5023823855" evidence="1">
    <location>
        <begin position="24"/>
        <end position="295"/>
    </location>
</feature>
<dbReference type="AlphaFoldDB" id="A0A5J5IQ10"/>
<accession>A0A5J5IQ10</accession>
<organism evidence="2 3">
    <name type="scientific">Ginsengibacter hankyongi</name>
    <dbReference type="NCBI Taxonomy" id="2607284"/>
    <lineage>
        <taxon>Bacteria</taxon>
        <taxon>Pseudomonadati</taxon>
        <taxon>Bacteroidota</taxon>
        <taxon>Chitinophagia</taxon>
        <taxon>Chitinophagales</taxon>
        <taxon>Chitinophagaceae</taxon>
        <taxon>Ginsengibacter</taxon>
    </lineage>
</organism>
<dbReference type="Proteomes" id="UP000326903">
    <property type="component" value="Unassembled WGS sequence"/>
</dbReference>
<evidence type="ECO:0000313" key="2">
    <source>
        <dbReference type="EMBL" id="KAA9042107.1"/>
    </source>
</evidence>
<reference evidence="2 3" key="1">
    <citation type="submission" date="2019-09" db="EMBL/GenBank/DDBJ databases">
        <title>Draft genome sequence of Ginsengibacter sp. BR5-29.</title>
        <authorList>
            <person name="Im W.-T."/>
        </authorList>
    </citation>
    <scope>NUCLEOTIDE SEQUENCE [LARGE SCALE GENOMIC DNA]</scope>
    <source>
        <strain evidence="2 3">BR5-29</strain>
    </source>
</reference>
<evidence type="ECO:0000313" key="3">
    <source>
        <dbReference type="Proteomes" id="UP000326903"/>
    </source>
</evidence>
<feature type="signal peptide" evidence="1">
    <location>
        <begin position="1"/>
        <end position="23"/>
    </location>
</feature>
<name>A0A5J5IQ10_9BACT</name>
<proteinExistence type="predicted"/>
<keyword evidence="1" id="KW-0732">Signal</keyword>
<evidence type="ECO:0000256" key="1">
    <source>
        <dbReference type="SAM" id="SignalP"/>
    </source>
</evidence>
<sequence length="295" mass="32764">MRKSYLPVMLLIMSFFSFQGLTAQENDENATTANSHWQAGINYLSNDVYLGRKDSMNLPYITPAIGYYHKSGLFVSGSLSYSSSAAQSQLDLFELVAGYTFTSNKLDGEISFSKDFYNSKSYGVKSETKGSLDGSLSYDFGFVKPTIETGISFNKRPDYSVAFGLEHSFYAADNKLEIAPSFLLNASTQNYYSSYYSKRKYALKRKKGNTTGGATITAYLPNAGEFKIMDYEFSIPVNYTAGDFTFNFTPTFAAPTNPAIVVLTVKPVAGNSYTKTFTEKISDVFYWSAGVSYNF</sequence>
<comment type="caution">
    <text evidence="2">The sequence shown here is derived from an EMBL/GenBank/DDBJ whole genome shotgun (WGS) entry which is preliminary data.</text>
</comment>
<dbReference type="RefSeq" id="WP_150414236.1">
    <property type="nucleotide sequence ID" value="NZ_VYQF01000001.1"/>
</dbReference>
<protein>
    <submittedName>
        <fullName evidence="2">Uncharacterized protein</fullName>
    </submittedName>
</protein>